<dbReference type="GO" id="GO:0003995">
    <property type="term" value="F:acyl-CoA dehydrogenase activity"/>
    <property type="evidence" value="ECO:0007669"/>
    <property type="project" value="TreeGrafter"/>
</dbReference>
<dbReference type="CDD" id="cd08861">
    <property type="entry name" value="OtcD1_ARO-CYC_like"/>
    <property type="match status" value="1"/>
</dbReference>
<proteinExistence type="predicted"/>
<dbReference type="SUPFAM" id="SSF55961">
    <property type="entry name" value="Bet v1-like"/>
    <property type="match status" value="2"/>
</dbReference>
<dbReference type="RefSeq" id="WP_159027880.1">
    <property type="nucleotide sequence ID" value="NZ_CP019724.1"/>
</dbReference>
<dbReference type="Gene3D" id="2.40.110.10">
    <property type="entry name" value="Butyryl-CoA Dehydrogenase, subunit A, domain 2"/>
    <property type="match status" value="1"/>
</dbReference>
<feature type="region of interest" description="Disordered" evidence="1">
    <location>
        <begin position="244"/>
        <end position="378"/>
    </location>
</feature>
<feature type="compositionally biased region" description="Basic residues" evidence="1">
    <location>
        <begin position="359"/>
        <end position="368"/>
    </location>
</feature>
<feature type="compositionally biased region" description="Low complexity" evidence="1">
    <location>
        <begin position="529"/>
        <end position="538"/>
    </location>
</feature>
<dbReference type="Pfam" id="PF10604">
    <property type="entry name" value="Polyketide_cyc2"/>
    <property type="match status" value="1"/>
</dbReference>
<evidence type="ECO:0000313" key="3">
    <source>
        <dbReference type="Proteomes" id="UP000189443"/>
    </source>
</evidence>
<dbReference type="Gene3D" id="1.20.140.10">
    <property type="entry name" value="Butyryl-CoA Dehydrogenase, subunit A, domain 3"/>
    <property type="match status" value="1"/>
</dbReference>
<dbReference type="Proteomes" id="UP000189443">
    <property type="component" value="Chromosome"/>
</dbReference>
<feature type="compositionally biased region" description="Low complexity" evidence="1">
    <location>
        <begin position="284"/>
        <end position="295"/>
    </location>
</feature>
<dbReference type="InterPro" id="IPR023393">
    <property type="entry name" value="START-like_dom_sf"/>
</dbReference>
<dbReference type="SUPFAM" id="SSF47203">
    <property type="entry name" value="Acyl-CoA dehydrogenase C-terminal domain-like"/>
    <property type="match status" value="1"/>
</dbReference>
<dbReference type="InterPro" id="IPR037069">
    <property type="entry name" value="AcylCoA_DH/ox_N_sf"/>
</dbReference>
<dbReference type="Gene3D" id="1.10.540.10">
    <property type="entry name" value="Acyl-CoA dehydrogenase/oxidase, N-terminal domain"/>
    <property type="match status" value="1"/>
</dbReference>
<dbReference type="PANTHER" id="PTHR43884:SF12">
    <property type="entry name" value="ISOVALERYL-COA DEHYDROGENASE, MITOCHONDRIAL-RELATED"/>
    <property type="match status" value="1"/>
</dbReference>
<sequence length="953" mass="102397">MAQHTEVDAPAGVLYGLIADALRWPVFLPPTVHVEQLEFDGESERLRMWVTANGEIKSWTTRRVLDPVAHRVDFRQEVLPRPVTSMGGSWTVEPRGPERSLVTLRNDFSVDGNARTDVDWVKRATTANSHAALTNLRRLAERWRRLDDLVLSFEDTALLDAPVEPVYDFLHRFGDRPDAVPGATGIDITERGPGVQLMTVELAGPDGTARTTESVRIGFPHAGRIVYKDIRDTEQPALLAAHTGEWSGRPQRLGHGRHRHRATPRGARRGRRTRAVRRRRGRGAARAAGAALAARAGERPRAAAGRGARRRRTGPRSLSRAAARPPETPCPCAERARPRPPDGLKPEVPREPQPDRGCRHVRGRKNARAPRALQVSGDGSARAQYVEDLLGDPFAAGNPHGQQALLAADERREAPAATEELLHRFGLAAEFVPKALGGRLTGVEGLAQVLRPVFRRDVALGFGAGMTALFAASAVWTAGDERQRQDTARRLLGGGRLTILHREFAHANAILRGEYTARPHPAAAMWWTAARKSSSTPTAPTPSSPTSAPRPATARNSHSVFLLETGRLPAHAVHRLPRARTHGMRGAHYAGLELAHCPVPADALVGQVGQGVSLALRTFQVSRALVSGGALVGGMDSALRYAVRAVGESRRGLEPHGRRGRVLAGVFADLLACDSLAVAGLRLLDLAPEHALVPSAAVKYAVSALLHEDLDELAAVLGARGYDRGPTYGGFQKLVRDLPVAGLGHAGTADTQAVLVPHLRTLAHATWRGEAGHEAPAALFTPGAGDTALDFRRLDAEPRDPHHGCDGLLAALLGAAARLDGKRERGPRWAALADLARAFAAEVRRLAERCATLLGRPAAGALAPAAYVLVDRYCLLIAAASCLAVCENADPGAVDGGLLAEPDWALLALTRFGRRLGLEVPGLPDGLTRDLAARLVDRYRSGRSFDLYGMRLA</sequence>
<dbReference type="EMBL" id="CP019724">
    <property type="protein sequence ID" value="AQS71569.1"/>
    <property type="molecule type" value="Genomic_DNA"/>
</dbReference>
<feature type="compositionally biased region" description="Low complexity" evidence="1">
    <location>
        <begin position="544"/>
        <end position="555"/>
    </location>
</feature>
<dbReference type="KEGG" id="spac:B1H29_36195"/>
<protein>
    <recommendedName>
        <fullName evidence="4">Acyl-CoA dehydrogenase</fullName>
    </recommendedName>
</protein>
<dbReference type="InterPro" id="IPR009100">
    <property type="entry name" value="AcylCoA_DH/oxidase_NM_dom_sf"/>
</dbReference>
<dbReference type="PANTHER" id="PTHR43884">
    <property type="entry name" value="ACYL-COA DEHYDROGENASE"/>
    <property type="match status" value="1"/>
</dbReference>
<dbReference type="GO" id="GO:0050660">
    <property type="term" value="F:flavin adenine dinucleotide binding"/>
    <property type="evidence" value="ECO:0007669"/>
    <property type="project" value="InterPro"/>
</dbReference>
<feature type="compositionally biased region" description="Basic and acidic residues" evidence="1">
    <location>
        <begin position="334"/>
        <end position="358"/>
    </location>
</feature>
<feature type="region of interest" description="Disordered" evidence="1">
    <location>
        <begin position="529"/>
        <end position="556"/>
    </location>
</feature>
<feature type="compositionally biased region" description="Basic residues" evidence="1">
    <location>
        <begin position="252"/>
        <end position="283"/>
    </location>
</feature>
<accession>A0A1S6JIM2</accession>
<dbReference type="SUPFAM" id="SSF56645">
    <property type="entry name" value="Acyl-CoA dehydrogenase NM domain-like"/>
    <property type="match status" value="1"/>
</dbReference>
<reference evidence="2 3" key="1">
    <citation type="submission" date="2017-02" db="EMBL/GenBank/DDBJ databases">
        <title>Streptomyces pactum ACT12 Genome sequencing and assembly.</title>
        <authorList>
            <person name="Xue Q."/>
            <person name="Yan X."/>
            <person name="Jia L."/>
            <person name="Yan H."/>
        </authorList>
    </citation>
    <scope>NUCLEOTIDE SEQUENCE [LARGE SCALE GENOMIC DNA]</scope>
    <source>
        <strain evidence="2 3">ACT12</strain>
    </source>
</reference>
<evidence type="ECO:0000256" key="1">
    <source>
        <dbReference type="SAM" id="MobiDB-lite"/>
    </source>
</evidence>
<evidence type="ECO:0008006" key="4">
    <source>
        <dbReference type="Google" id="ProtNLM"/>
    </source>
</evidence>
<evidence type="ECO:0000313" key="2">
    <source>
        <dbReference type="EMBL" id="AQS71569.1"/>
    </source>
</evidence>
<name>A0A1S6JIM2_9ACTN</name>
<dbReference type="InterPro" id="IPR036250">
    <property type="entry name" value="AcylCo_DH-like_C"/>
</dbReference>
<organism evidence="2 3">
    <name type="scientific">Streptomyces pactum</name>
    <dbReference type="NCBI Taxonomy" id="68249"/>
    <lineage>
        <taxon>Bacteria</taxon>
        <taxon>Bacillati</taxon>
        <taxon>Actinomycetota</taxon>
        <taxon>Actinomycetes</taxon>
        <taxon>Kitasatosporales</taxon>
        <taxon>Streptomycetaceae</taxon>
        <taxon>Streptomyces</taxon>
    </lineage>
</organism>
<dbReference type="OrthoDB" id="3419705at2"/>
<dbReference type="InterPro" id="IPR046373">
    <property type="entry name" value="Acyl-CoA_Oxase/DH_mid-dom_sf"/>
</dbReference>
<dbReference type="Gene3D" id="3.30.530.20">
    <property type="match status" value="2"/>
</dbReference>
<keyword evidence="3" id="KW-1185">Reference proteome</keyword>
<gene>
    <name evidence="2" type="ORF">B1H29_36195</name>
</gene>
<dbReference type="InterPro" id="IPR019587">
    <property type="entry name" value="Polyketide_cyclase/dehydratase"/>
</dbReference>
<dbReference type="AlphaFoldDB" id="A0A1S6JIM2"/>